<feature type="compositionally biased region" description="Basic and acidic residues" evidence="1">
    <location>
        <begin position="181"/>
        <end position="193"/>
    </location>
</feature>
<dbReference type="HOGENOM" id="CLU_008381_0_0_1"/>
<dbReference type="OrthoDB" id="5889261at2759"/>
<accession>G0MMB7</accession>
<feature type="compositionally biased region" description="Polar residues" evidence="1">
    <location>
        <begin position="146"/>
        <end position="157"/>
    </location>
</feature>
<evidence type="ECO:0000256" key="1">
    <source>
        <dbReference type="SAM" id="MobiDB-lite"/>
    </source>
</evidence>
<sequence length="1002" mass="113693">MTTESTIFKVKDGYILLEDLESWYSNGIITSEDRIQIFENNKRTGGKRMGDYKIEQLIKTYGDQFPFRRIPRPYEHDPLTAYTSDEDDGESDSGSIFRADSPISLGKPSAASDAQTAPQVKTMGGAFGAQKRLDPQDSLPAPRGMSSGSDSYATAPSTVGGAFGARKRASKDSSESQSDQKSFRDLADLHDDMPNGQAPLNQNKEPETRFEYRDYPLYNLNNEPEEDRITGAEVVEEMNKLKAYINFRRWSSKEGKYFFFLNRKNYQDYSSVTICRLCNHTPYGGKLFFQHLFDLTHIKKLSERHVSRKSFLFWQNHLANCRGPVAVPKATVTTDTVPAAVTGPTAVAAVPQTTATSDTVPAAVTVATPKAKADFSAINKIFKTIPLFKSGTGTEKTSLEPEETSNLMDLFSKINQNSWNGGDNFLSAYFEQTTCSMYCDLCGEEMSHQSYRFTRHILNEKHLKALKGINQREVSFWVNILNLEISGKNLKAEDVMRILTMRSETDYKDYKKYEKYFQTNLVFFSIFHQKFPFPGTFRMPKIEELSEMYKTIRKEQFSGSRATLLGASGTLLHQNASCFACNLPKNSFLNQVELLDHIFSDAHVKYLLQFGFSEKAFLWWKKFFEDVSAGTPVTPREHSEQPISSPPISNVPQRAKSEEPTSVTKGSPEVISNKKKEFVQSMRDMVTSLDEYGKAQAKNKMKFTAPLQELNHWVNWALVISGKPPKPEIQKSMTPEKSREVLKKAPKVQKVSEVPEISKFPANVPRVPMLDRIPANTPNVYTKHRLIYSFLGNYHRKFQKCGNDKIQKAQAMSVSWICTYCEESATPVTFGNMLYAFRHIMTQKHWENMKNTASLDDLNYWKNWGKGIFSDDDVEVPKILSEPKDEKEPEVKAPDVALPVEKLSNNPHAPMLDQPLENEISVSSRYSFGTSKIQLLPEERFNQILDECAKIYWGGGKGMMIAKTYTKNFVCTFCSAPGKRKTQASNEMDAFLHITKGKHREK</sequence>
<gene>
    <name evidence="2" type="ORF">CAEBREN_29709</name>
</gene>
<dbReference type="PANTHER" id="PTHR36936">
    <property type="entry name" value="PROTEIN CBG25168"/>
    <property type="match status" value="1"/>
</dbReference>
<dbReference type="EMBL" id="GL379801">
    <property type="protein sequence ID" value="EGT36615.1"/>
    <property type="molecule type" value="Genomic_DNA"/>
</dbReference>
<protein>
    <submittedName>
        <fullName evidence="2">Uncharacterized protein</fullName>
    </submittedName>
</protein>
<dbReference type="FunCoup" id="G0MMB7">
    <property type="interactions" value="969"/>
</dbReference>
<feature type="compositionally biased region" description="Polar residues" evidence="1">
    <location>
        <begin position="641"/>
        <end position="652"/>
    </location>
</feature>
<organism evidence="3">
    <name type="scientific">Caenorhabditis brenneri</name>
    <name type="common">Nematode worm</name>
    <dbReference type="NCBI Taxonomy" id="135651"/>
    <lineage>
        <taxon>Eukaryota</taxon>
        <taxon>Metazoa</taxon>
        <taxon>Ecdysozoa</taxon>
        <taxon>Nematoda</taxon>
        <taxon>Chromadorea</taxon>
        <taxon>Rhabditida</taxon>
        <taxon>Rhabditina</taxon>
        <taxon>Rhabditomorpha</taxon>
        <taxon>Rhabditoidea</taxon>
        <taxon>Rhabditidae</taxon>
        <taxon>Peloderinae</taxon>
        <taxon>Caenorhabditis</taxon>
    </lineage>
</organism>
<evidence type="ECO:0000313" key="2">
    <source>
        <dbReference type="EMBL" id="EGT36615.1"/>
    </source>
</evidence>
<proteinExistence type="predicted"/>
<reference evidence="3" key="1">
    <citation type="submission" date="2011-07" db="EMBL/GenBank/DDBJ databases">
        <authorList>
            <consortium name="Caenorhabditis brenneri Sequencing and Analysis Consortium"/>
            <person name="Wilson R.K."/>
        </authorList>
    </citation>
    <scope>NUCLEOTIDE SEQUENCE [LARGE SCALE GENOMIC DNA]</scope>
    <source>
        <strain evidence="3">PB2801</strain>
    </source>
</reference>
<name>G0MMB7_CAEBE</name>
<dbReference type="InParanoid" id="G0MMB7"/>
<feature type="region of interest" description="Disordered" evidence="1">
    <location>
        <begin position="73"/>
        <end position="207"/>
    </location>
</feature>
<evidence type="ECO:0000313" key="3">
    <source>
        <dbReference type="Proteomes" id="UP000008068"/>
    </source>
</evidence>
<dbReference type="PANTHER" id="PTHR36936:SF2">
    <property type="entry name" value="C2H2-TYPE DOMAIN-CONTAINING PROTEIN"/>
    <property type="match status" value="1"/>
</dbReference>
<keyword evidence="3" id="KW-1185">Reference proteome</keyword>
<dbReference type="eggNOG" id="ENOG502TG9V">
    <property type="taxonomic scope" value="Eukaryota"/>
</dbReference>
<feature type="region of interest" description="Disordered" evidence="1">
    <location>
        <begin position="634"/>
        <end position="669"/>
    </location>
</feature>
<dbReference type="Proteomes" id="UP000008068">
    <property type="component" value="Unassembled WGS sequence"/>
</dbReference>
<feature type="non-terminal residue" evidence="2">
    <location>
        <position position="1002"/>
    </location>
</feature>
<dbReference type="AlphaFoldDB" id="G0MMB7"/>